<name>A0AA39Z1K6_9PEZI</name>
<dbReference type="EMBL" id="JAUJDW010000006">
    <property type="protein sequence ID" value="KAK0662431.1"/>
    <property type="molecule type" value="Genomic_DNA"/>
</dbReference>
<dbReference type="AlphaFoldDB" id="A0AA39Z1K6"/>
<dbReference type="Proteomes" id="UP001175001">
    <property type="component" value="Unassembled WGS sequence"/>
</dbReference>
<proteinExistence type="predicted"/>
<reference evidence="2" key="1">
    <citation type="submission" date="2023-06" db="EMBL/GenBank/DDBJ databases">
        <title>Multi-omics analyses reveal the molecular pathogenesis toolkit of Lasiodiplodia hormozganensis, a cross-kingdom pathogen.</title>
        <authorList>
            <person name="Felix C."/>
            <person name="Meneses R."/>
            <person name="Goncalves M.F.M."/>
            <person name="Tilleman L."/>
            <person name="Duarte A.S."/>
            <person name="Jorrin-Novo J.V."/>
            <person name="Van De Peer Y."/>
            <person name="Deforce D."/>
            <person name="Van Nieuwerburgh F."/>
            <person name="Esteves A.C."/>
            <person name="Alves A."/>
        </authorList>
    </citation>
    <scope>NUCLEOTIDE SEQUENCE</scope>
    <source>
        <strain evidence="2">CBS 339.90</strain>
    </source>
</reference>
<gene>
    <name evidence="2" type="ORF">DIS24_g2038</name>
</gene>
<comment type="caution">
    <text evidence="2">The sequence shown here is derived from an EMBL/GenBank/DDBJ whole genome shotgun (WGS) entry which is preliminary data.</text>
</comment>
<evidence type="ECO:0000313" key="3">
    <source>
        <dbReference type="Proteomes" id="UP001175001"/>
    </source>
</evidence>
<organism evidence="2 3">
    <name type="scientific">Lasiodiplodia hormozganensis</name>
    <dbReference type="NCBI Taxonomy" id="869390"/>
    <lineage>
        <taxon>Eukaryota</taxon>
        <taxon>Fungi</taxon>
        <taxon>Dikarya</taxon>
        <taxon>Ascomycota</taxon>
        <taxon>Pezizomycotina</taxon>
        <taxon>Dothideomycetes</taxon>
        <taxon>Dothideomycetes incertae sedis</taxon>
        <taxon>Botryosphaeriales</taxon>
        <taxon>Botryosphaeriaceae</taxon>
        <taxon>Lasiodiplodia</taxon>
    </lineage>
</organism>
<sequence length="340" mass="39055">MNKIEHENLKRELETMCHVLQPGGKISFNWSGQPVGQDNKDLVKYTCAINWRMDVGFFERKAKAHLIPNASFVRLVESHAYAKVNHFWERYQREPRFDIQVIVLQNLVKLCSDTMARRFGPNWREKVLLKSQGQDIALDEKRAFATLHTMGGPRGGGEWIHVPAGAELPEPHMRYPSVADNSLVVWRAPTNSCAYEIDELDTGDERTATMDDMEHFNMLKRRVTNKARLLPDANGTYGRSTSSDDMERSSIVFRGHRNGPPRHSRSPHGRTAPEDSRPRILPINDEGDSDRPRHKRKRSARSEENRRSRKDHGRAIAGSMPKDSDIERERPRGHLPEITQ</sequence>
<keyword evidence="3" id="KW-1185">Reference proteome</keyword>
<feature type="compositionally biased region" description="Basic residues" evidence="1">
    <location>
        <begin position="254"/>
        <end position="268"/>
    </location>
</feature>
<accession>A0AA39Z1K6</accession>
<evidence type="ECO:0000313" key="2">
    <source>
        <dbReference type="EMBL" id="KAK0662431.1"/>
    </source>
</evidence>
<feature type="region of interest" description="Disordered" evidence="1">
    <location>
        <begin position="231"/>
        <end position="340"/>
    </location>
</feature>
<protein>
    <submittedName>
        <fullName evidence="2">Uncharacterized protein</fullName>
    </submittedName>
</protein>
<evidence type="ECO:0000256" key="1">
    <source>
        <dbReference type="SAM" id="MobiDB-lite"/>
    </source>
</evidence>
<feature type="compositionally biased region" description="Basic and acidic residues" evidence="1">
    <location>
        <begin position="322"/>
        <end position="340"/>
    </location>
</feature>